<proteinExistence type="inferred from homology"/>
<dbReference type="InterPro" id="IPR017894">
    <property type="entry name" value="HTH_IS21_transposase_type"/>
</dbReference>
<dbReference type="GO" id="GO:0003677">
    <property type="term" value="F:DNA binding"/>
    <property type="evidence" value="ECO:0007669"/>
    <property type="project" value="UniProtKB-KW"/>
</dbReference>
<gene>
    <name evidence="7" type="ORF">M670_01913</name>
</gene>
<feature type="domain" description="Integrase catalytic" evidence="6">
    <location>
        <begin position="126"/>
        <end position="302"/>
    </location>
</feature>
<keyword evidence="2" id="KW-0815">Transposition</keyword>
<dbReference type="PROSITE" id="PS50531">
    <property type="entry name" value="HTH_IS21"/>
    <property type="match status" value="1"/>
</dbReference>
<evidence type="ECO:0000259" key="5">
    <source>
        <dbReference type="PROSITE" id="PS50531"/>
    </source>
</evidence>
<dbReference type="Gene3D" id="1.10.10.60">
    <property type="entry name" value="Homeodomain-like"/>
    <property type="match status" value="1"/>
</dbReference>
<dbReference type="PROSITE" id="PS50994">
    <property type="entry name" value="INTEGRASE"/>
    <property type="match status" value="1"/>
</dbReference>
<protein>
    <submittedName>
        <fullName evidence="7">Transposase</fullName>
    </submittedName>
</protein>
<evidence type="ECO:0000313" key="7">
    <source>
        <dbReference type="EMBL" id="KEF38702.1"/>
    </source>
</evidence>
<dbReference type="SUPFAM" id="SSF46689">
    <property type="entry name" value="Homeodomain-like"/>
    <property type="match status" value="1"/>
</dbReference>
<dbReference type="RefSeq" id="WP_035195215.1">
    <property type="nucleotide sequence ID" value="NZ_JJRY01000006.1"/>
</dbReference>
<dbReference type="Pfam" id="PF02796">
    <property type="entry name" value="HTH_7"/>
    <property type="match status" value="1"/>
</dbReference>
<dbReference type="Pfam" id="PF00665">
    <property type="entry name" value="rve"/>
    <property type="match status" value="1"/>
</dbReference>
<evidence type="ECO:0000256" key="1">
    <source>
        <dbReference type="ARBA" id="ARBA00009277"/>
    </source>
</evidence>
<dbReference type="InterPro" id="IPR012337">
    <property type="entry name" value="RNaseH-like_sf"/>
</dbReference>
<dbReference type="NCBIfam" id="NF033546">
    <property type="entry name" value="transpos_IS21"/>
    <property type="match status" value="1"/>
</dbReference>
<evidence type="ECO:0000256" key="3">
    <source>
        <dbReference type="ARBA" id="ARBA00023125"/>
    </source>
</evidence>
<dbReference type="OrthoDB" id="92877at2"/>
<feature type="domain" description="HTH IS21-type" evidence="5">
    <location>
        <begin position="5"/>
        <end position="70"/>
    </location>
</feature>
<dbReference type="GO" id="GO:0000150">
    <property type="term" value="F:DNA strand exchange activity"/>
    <property type="evidence" value="ECO:0007669"/>
    <property type="project" value="InterPro"/>
</dbReference>
<keyword evidence="4" id="KW-0233">DNA recombination</keyword>
<dbReference type="InterPro" id="IPR054353">
    <property type="entry name" value="IstA-like_C"/>
</dbReference>
<dbReference type="PATRIC" id="fig|1348973.3.peg.1865"/>
<accession>A0A072NN75</accession>
<dbReference type="InterPro" id="IPR006120">
    <property type="entry name" value="Resolvase_HTH_dom"/>
</dbReference>
<comment type="caution">
    <text evidence="7">The sequence shown here is derived from an EMBL/GenBank/DDBJ whole genome shotgun (WGS) entry which is preliminary data.</text>
</comment>
<dbReference type="SUPFAM" id="SSF53098">
    <property type="entry name" value="Ribonuclease H-like"/>
    <property type="match status" value="1"/>
</dbReference>
<dbReference type="Proteomes" id="UP000027936">
    <property type="component" value="Unassembled WGS sequence"/>
</dbReference>
<comment type="similarity">
    <text evidence="1">Belongs to the transposase IS21/IS408/IS1162 family.</text>
</comment>
<sequence length="525" mass="61551">MEKWLLYSEIHRLKRKGFSINKISKKVGISRNTVYKYLEMDPMEVAEWMAATKVRSKKLDPYRDKILNWLKENPDMSSAQVEDWLKEHYGKGMQIVGEATVRRFVKELREQYHIPKVTIPRSYEAIPDPPMGKQIQVDFGEIKVKDMNNQERHLRFISFVLSNSRYKYVEWLDRPFTTRDVLRCHENAFQMFGGMPEEIVYDQDCLISRDENAGDLILTVEFQGYVKERGFRIHLCRKSDPESKGRIENVVGYVKKNFAKHRVFTNLEKWNEQCLRWLERTGNNNVHNTTKKRPVEVFALEKPHLRPISSTINFSSVDTASITRSVRKDNTVRFLSNRYSVPLGTYKHRRDNTVYLEIKNDQLRIRQSPDGQVLASHKIDNHKGQLIQDRQHTRDRAKGISTYMETISKRFNNAEIALEYLEKVRSNYPRYIRDQLQVISKAINKNDQIANQALEYCLSQKLYSANDFFDIVDYLIREGGIMHESSESQDQIKPANPIDEAVLRAKPEVRKMDVYMNVLKGGAVG</sequence>
<dbReference type="InterPro" id="IPR036397">
    <property type="entry name" value="RNaseH_sf"/>
</dbReference>
<dbReference type="PANTHER" id="PTHR35004">
    <property type="entry name" value="TRANSPOSASE RV3428C-RELATED"/>
    <property type="match status" value="1"/>
</dbReference>
<evidence type="ECO:0000256" key="4">
    <source>
        <dbReference type="ARBA" id="ARBA00023172"/>
    </source>
</evidence>
<organism evidence="7 8">
    <name type="scientific">Schinkia azotoformans MEV2011</name>
    <dbReference type="NCBI Taxonomy" id="1348973"/>
    <lineage>
        <taxon>Bacteria</taxon>
        <taxon>Bacillati</taxon>
        <taxon>Bacillota</taxon>
        <taxon>Bacilli</taxon>
        <taxon>Bacillales</taxon>
        <taxon>Bacillaceae</taxon>
        <taxon>Calidifontibacillus/Schinkia group</taxon>
        <taxon>Schinkia</taxon>
    </lineage>
</organism>
<dbReference type="PANTHER" id="PTHR35004:SF6">
    <property type="entry name" value="TRANSPOSASE"/>
    <property type="match status" value="1"/>
</dbReference>
<dbReference type="AlphaFoldDB" id="A0A072NN75"/>
<dbReference type="EMBL" id="JJRY01000006">
    <property type="protein sequence ID" value="KEF38702.1"/>
    <property type="molecule type" value="Genomic_DNA"/>
</dbReference>
<reference evidence="7 8" key="1">
    <citation type="submission" date="2014-04" db="EMBL/GenBank/DDBJ databases">
        <title>Draft genome sequence of Bacillus azotoformans MEV2011, a (co-) denitrifying strain unable to grow in the presence of oxygen.</title>
        <authorList>
            <person name="Nielsen M."/>
            <person name="Schreiber L."/>
            <person name="Finster K."/>
            <person name="Schramm A."/>
        </authorList>
    </citation>
    <scope>NUCLEOTIDE SEQUENCE [LARGE SCALE GENOMIC DNA]</scope>
    <source>
        <strain evidence="7 8">MEV2011</strain>
    </source>
</reference>
<evidence type="ECO:0000313" key="8">
    <source>
        <dbReference type="Proteomes" id="UP000027936"/>
    </source>
</evidence>
<dbReference type="InterPro" id="IPR009057">
    <property type="entry name" value="Homeodomain-like_sf"/>
</dbReference>
<evidence type="ECO:0000256" key="2">
    <source>
        <dbReference type="ARBA" id="ARBA00022578"/>
    </source>
</evidence>
<dbReference type="GO" id="GO:0032196">
    <property type="term" value="P:transposition"/>
    <property type="evidence" value="ECO:0007669"/>
    <property type="project" value="UniProtKB-KW"/>
</dbReference>
<keyword evidence="3" id="KW-0238">DNA-binding</keyword>
<dbReference type="GO" id="GO:0015074">
    <property type="term" value="P:DNA integration"/>
    <property type="evidence" value="ECO:0007669"/>
    <property type="project" value="InterPro"/>
</dbReference>
<dbReference type="InterPro" id="IPR001584">
    <property type="entry name" value="Integrase_cat-core"/>
</dbReference>
<evidence type="ECO:0000259" key="6">
    <source>
        <dbReference type="PROSITE" id="PS50994"/>
    </source>
</evidence>
<dbReference type="Gene3D" id="3.30.420.10">
    <property type="entry name" value="Ribonuclease H-like superfamily/Ribonuclease H"/>
    <property type="match status" value="1"/>
</dbReference>
<dbReference type="Pfam" id="PF22483">
    <property type="entry name" value="Mu-transpos_C_2"/>
    <property type="match status" value="1"/>
</dbReference>
<name>A0A072NN75_SCHAZ</name>